<gene>
    <name evidence="7 9" type="primary">rpsT</name>
    <name evidence="9" type="ORF">MOO46_02690</name>
</gene>
<proteinExistence type="inferred from homology"/>
<dbReference type="NCBIfam" id="TIGR00029">
    <property type="entry name" value="S20"/>
    <property type="match status" value="1"/>
</dbReference>
<evidence type="ECO:0000256" key="3">
    <source>
        <dbReference type="ARBA" id="ARBA00022884"/>
    </source>
</evidence>
<evidence type="ECO:0000313" key="10">
    <source>
        <dbReference type="Proteomes" id="UP000831859"/>
    </source>
</evidence>
<evidence type="ECO:0000256" key="1">
    <source>
        <dbReference type="ARBA" id="ARBA00007634"/>
    </source>
</evidence>
<dbReference type="Proteomes" id="UP000831859">
    <property type="component" value="Chromosome"/>
</dbReference>
<evidence type="ECO:0000313" key="9">
    <source>
        <dbReference type="EMBL" id="UQS85512.1"/>
    </source>
</evidence>
<comment type="similarity">
    <text evidence="1 7">Belongs to the bacterial ribosomal protein bS20 family.</text>
</comment>
<evidence type="ECO:0000256" key="2">
    <source>
        <dbReference type="ARBA" id="ARBA00022730"/>
    </source>
</evidence>
<evidence type="ECO:0000256" key="5">
    <source>
        <dbReference type="ARBA" id="ARBA00023274"/>
    </source>
</evidence>
<keyword evidence="2 7" id="KW-0699">rRNA-binding</keyword>
<dbReference type="HAMAP" id="MF_00500">
    <property type="entry name" value="Ribosomal_bS20"/>
    <property type="match status" value="1"/>
</dbReference>
<evidence type="ECO:0000256" key="4">
    <source>
        <dbReference type="ARBA" id="ARBA00022980"/>
    </source>
</evidence>
<dbReference type="InterPro" id="IPR002583">
    <property type="entry name" value="Ribosomal_bS20"/>
</dbReference>
<keyword evidence="3 7" id="KW-0694">RNA-binding</keyword>
<organism evidence="9 10">
    <name type="scientific">Apilactobacillus apisilvae</name>
    <dbReference type="NCBI Taxonomy" id="2923364"/>
    <lineage>
        <taxon>Bacteria</taxon>
        <taxon>Bacillati</taxon>
        <taxon>Bacillota</taxon>
        <taxon>Bacilli</taxon>
        <taxon>Lactobacillales</taxon>
        <taxon>Lactobacillaceae</taxon>
        <taxon>Apilactobacillus</taxon>
    </lineage>
</organism>
<accession>A0ABY4PJK5</accession>
<keyword evidence="5 7" id="KW-0687">Ribonucleoprotein</keyword>
<dbReference type="PANTHER" id="PTHR33398">
    <property type="entry name" value="30S RIBOSOMAL PROTEIN S20"/>
    <property type="match status" value="1"/>
</dbReference>
<evidence type="ECO:0000256" key="7">
    <source>
        <dbReference type="HAMAP-Rule" id="MF_00500"/>
    </source>
</evidence>
<evidence type="ECO:0000256" key="6">
    <source>
        <dbReference type="ARBA" id="ARBA00035136"/>
    </source>
</evidence>
<sequence length="85" mass="9339">MPVIKSAIERVKTNEKANKRNSSQLSEMRTAVKKFEKAESNGADNLEELLNNAVSALDHASSKGLIKPNKAARNKSRLAAMMNNK</sequence>
<dbReference type="Gene3D" id="1.20.58.110">
    <property type="entry name" value="Ribosomal protein S20"/>
    <property type="match status" value="1"/>
</dbReference>
<dbReference type="SUPFAM" id="SSF46992">
    <property type="entry name" value="Ribosomal protein S20"/>
    <property type="match status" value="1"/>
</dbReference>
<dbReference type="PANTHER" id="PTHR33398:SF1">
    <property type="entry name" value="SMALL RIBOSOMAL SUBUNIT PROTEIN BS20C"/>
    <property type="match status" value="1"/>
</dbReference>
<name>A0ABY4PJK5_9LACO</name>
<dbReference type="EMBL" id="CP093362">
    <property type="protein sequence ID" value="UQS85512.1"/>
    <property type="molecule type" value="Genomic_DNA"/>
</dbReference>
<comment type="function">
    <text evidence="7">Binds directly to 16S ribosomal RNA.</text>
</comment>
<dbReference type="RefSeq" id="WP_249511483.1">
    <property type="nucleotide sequence ID" value="NZ_CP093362.1"/>
</dbReference>
<dbReference type="GO" id="GO:0005840">
    <property type="term" value="C:ribosome"/>
    <property type="evidence" value="ECO:0007669"/>
    <property type="project" value="UniProtKB-KW"/>
</dbReference>
<dbReference type="InterPro" id="IPR036510">
    <property type="entry name" value="Ribosomal_bS20_sf"/>
</dbReference>
<feature type="compositionally biased region" description="Basic and acidic residues" evidence="8">
    <location>
        <begin position="7"/>
        <end position="18"/>
    </location>
</feature>
<feature type="region of interest" description="Disordered" evidence="8">
    <location>
        <begin position="1"/>
        <end position="29"/>
    </location>
</feature>
<keyword evidence="4 7" id="KW-0689">Ribosomal protein</keyword>
<protein>
    <recommendedName>
        <fullName evidence="6 7">Small ribosomal subunit protein bS20</fullName>
    </recommendedName>
</protein>
<evidence type="ECO:0000256" key="8">
    <source>
        <dbReference type="SAM" id="MobiDB-lite"/>
    </source>
</evidence>
<keyword evidence="10" id="KW-1185">Reference proteome</keyword>
<dbReference type="Pfam" id="PF01649">
    <property type="entry name" value="Ribosomal_S20p"/>
    <property type="match status" value="1"/>
</dbReference>
<reference evidence="9 10" key="1">
    <citation type="journal article" date="2022" name="Int. J. Syst. Evol. Microbiol.">
        <title>Apilactobacillus apisilvae sp. nov., Nicolia spurrieriana gen. nov. sp. nov., Bombilactobacillus folatiphilus sp. nov. and Bombilactobacillus thymidiniphilus sp. nov., four new lactic acid bacterial isolates from stingless bees Tetragonula carbonaria and Austroplebeia australis.</title>
        <authorList>
            <person name="Oliphant S.A."/>
            <person name="Watson-Haigh N.S."/>
            <person name="Sumby K.M."/>
            <person name="Gardner J."/>
            <person name="Groom S."/>
            <person name="Jiranek V."/>
        </authorList>
    </citation>
    <scope>NUCLEOTIDE SEQUENCE [LARGE SCALE GENOMIC DNA]</scope>
    <source>
        <strain evidence="9 10">SG5_A10</strain>
    </source>
</reference>